<dbReference type="InterPro" id="IPR017984">
    <property type="entry name" value="Chromo_dom_subgr"/>
</dbReference>
<keyword evidence="2" id="KW-0539">Nucleus</keyword>
<protein>
    <submittedName>
        <fullName evidence="5">Chromo domain-containing protein LHP1-like</fullName>
    </submittedName>
</protein>
<sequence length="175" mass="19665">MFGKVTSEAPKRVPAINFPSLNDGFYEAESIRQKRVRKGKVEYLVKWFGWDETDNTWEPRENLVCAADLVEDFEKRKGSEKHRMLKRKHDDRSANASEEDTMKASEKSSSASSSANNRKLKCKHGEGSSPGTANHANDDNAQAFPRRLAPGKFWGRQVVYEQGGNGTEGRPVCSE</sequence>
<feature type="region of interest" description="Disordered" evidence="3">
    <location>
        <begin position="76"/>
        <end position="148"/>
    </location>
</feature>
<reference evidence="5 6" key="2">
    <citation type="journal article" date="2017" name="Front. Plant Sci.">
        <title>Gene Classification and Mining of Molecular Markers Useful in Red Clover (Trifolium pratense) Breeding.</title>
        <authorList>
            <person name="Istvanek J."/>
            <person name="Dluhosova J."/>
            <person name="Dluhos P."/>
            <person name="Patkova L."/>
            <person name="Nedelnik J."/>
            <person name="Repkova J."/>
        </authorList>
    </citation>
    <scope>NUCLEOTIDE SEQUENCE [LARGE SCALE GENOMIC DNA]</scope>
    <source>
        <strain evidence="6">cv. Tatra</strain>
        <tissue evidence="5">Young leaves</tissue>
    </source>
</reference>
<proteinExistence type="predicted"/>
<dbReference type="STRING" id="57577.A0A2K3PMW4"/>
<comment type="caution">
    <text evidence="5">The sequence shown here is derived from an EMBL/GenBank/DDBJ whole genome shotgun (WGS) entry which is preliminary data.</text>
</comment>
<dbReference type="GO" id="GO:0031507">
    <property type="term" value="P:heterochromatin formation"/>
    <property type="evidence" value="ECO:0007669"/>
    <property type="project" value="InterPro"/>
</dbReference>
<dbReference type="Proteomes" id="UP000236291">
    <property type="component" value="Unassembled WGS sequence"/>
</dbReference>
<organism evidence="5 6">
    <name type="scientific">Trifolium pratense</name>
    <name type="common">Red clover</name>
    <dbReference type="NCBI Taxonomy" id="57577"/>
    <lineage>
        <taxon>Eukaryota</taxon>
        <taxon>Viridiplantae</taxon>
        <taxon>Streptophyta</taxon>
        <taxon>Embryophyta</taxon>
        <taxon>Tracheophyta</taxon>
        <taxon>Spermatophyta</taxon>
        <taxon>Magnoliopsida</taxon>
        <taxon>eudicotyledons</taxon>
        <taxon>Gunneridae</taxon>
        <taxon>Pentapetalae</taxon>
        <taxon>rosids</taxon>
        <taxon>fabids</taxon>
        <taxon>Fabales</taxon>
        <taxon>Fabaceae</taxon>
        <taxon>Papilionoideae</taxon>
        <taxon>50 kb inversion clade</taxon>
        <taxon>NPAAA clade</taxon>
        <taxon>Hologalegina</taxon>
        <taxon>IRL clade</taxon>
        <taxon>Trifolieae</taxon>
        <taxon>Trifolium</taxon>
    </lineage>
</organism>
<gene>
    <name evidence="5" type="ORF">L195_g013352</name>
</gene>
<evidence type="ECO:0000313" key="6">
    <source>
        <dbReference type="Proteomes" id="UP000236291"/>
    </source>
</evidence>
<dbReference type="PRINTS" id="PR00504">
    <property type="entry name" value="CHROMODOMAIN"/>
</dbReference>
<dbReference type="CDD" id="cd00024">
    <property type="entry name" value="CD_CSD"/>
    <property type="match status" value="1"/>
</dbReference>
<dbReference type="SMART" id="SM00298">
    <property type="entry name" value="CHROMO"/>
    <property type="match status" value="1"/>
</dbReference>
<dbReference type="InterPro" id="IPR000953">
    <property type="entry name" value="Chromo/chromo_shadow_dom"/>
</dbReference>
<dbReference type="InterPro" id="IPR023780">
    <property type="entry name" value="Chromo_domain"/>
</dbReference>
<feature type="compositionally biased region" description="Basic residues" evidence="3">
    <location>
        <begin position="78"/>
        <end position="87"/>
    </location>
</feature>
<reference evidence="5 6" key="1">
    <citation type="journal article" date="2014" name="Am. J. Bot.">
        <title>Genome assembly and annotation for red clover (Trifolium pratense; Fabaceae).</title>
        <authorList>
            <person name="Istvanek J."/>
            <person name="Jaros M."/>
            <person name="Krenek A."/>
            <person name="Repkova J."/>
        </authorList>
    </citation>
    <scope>NUCLEOTIDE SEQUENCE [LARGE SCALE GENOMIC DNA]</scope>
    <source>
        <strain evidence="6">cv. Tatra</strain>
        <tissue evidence="5">Young leaves</tissue>
    </source>
</reference>
<dbReference type="InterPro" id="IPR044251">
    <property type="entry name" value="LHP1-like"/>
</dbReference>
<dbReference type="PANTHER" id="PTHR47240">
    <property type="entry name" value="CHROMO DOMAIN-CONTAINING PROTEIN LHP1"/>
    <property type="match status" value="1"/>
</dbReference>
<evidence type="ECO:0000313" key="5">
    <source>
        <dbReference type="EMBL" id="PNY16627.1"/>
    </source>
</evidence>
<feature type="domain" description="Chromo" evidence="4">
    <location>
        <begin position="26"/>
        <end position="85"/>
    </location>
</feature>
<accession>A0A2K3PMW4</accession>
<evidence type="ECO:0000256" key="1">
    <source>
        <dbReference type="ARBA" id="ARBA00004123"/>
    </source>
</evidence>
<evidence type="ECO:0000256" key="2">
    <source>
        <dbReference type="ARBA" id="ARBA00023242"/>
    </source>
</evidence>
<dbReference type="PANTHER" id="PTHR47240:SF2">
    <property type="entry name" value="CHROMO DOMAIN-CONTAINING PROTEIN LHP1"/>
    <property type="match status" value="1"/>
</dbReference>
<dbReference type="AlphaFoldDB" id="A0A2K3PMW4"/>
<evidence type="ECO:0000256" key="3">
    <source>
        <dbReference type="SAM" id="MobiDB-lite"/>
    </source>
</evidence>
<comment type="subcellular location">
    <subcellularLocation>
        <location evidence="1">Nucleus</location>
    </subcellularLocation>
</comment>
<dbReference type="Gene3D" id="2.40.50.40">
    <property type="match status" value="1"/>
</dbReference>
<dbReference type="SUPFAM" id="SSF54160">
    <property type="entry name" value="Chromo domain-like"/>
    <property type="match status" value="1"/>
</dbReference>
<dbReference type="PROSITE" id="PS00598">
    <property type="entry name" value="CHROMO_1"/>
    <property type="match status" value="1"/>
</dbReference>
<dbReference type="GO" id="GO:0005634">
    <property type="term" value="C:nucleus"/>
    <property type="evidence" value="ECO:0007669"/>
    <property type="project" value="UniProtKB-SubCell"/>
</dbReference>
<name>A0A2K3PMW4_TRIPR</name>
<dbReference type="EMBL" id="ASHM01008680">
    <property type="protein sequence ID" value="PNY16627.1"/>
    <property type="molecule type" value="Genomic_DNA"/>
</dbReference>
<evidence type="ECO:0000259" key="4">
    <source>
        <dbReference type="PROSITE" id="PS50013"/>
    </source>
</evidence>
<dbReference type="InterPro" id="IPR023779">
    <property type="entry name" value="Chromodomain_CS"/>
</dbReference>
<dbReference type="Pfam" id="PF00385">
    <property type="entry name" value="Chromo"/>
    <property type="match status" value="1"/>
</dbReference>
<dbReference type="InterPro" id="IPR016197">
    <property type="entry name" value="Chromo-like_dom_sf"/>
</dbReference>
<dbReference type="PROSITE" id="PS50013">
    <property type="entry name" value="CHROMO_2"/>
    <property type="match status" value="1"/>
</dbReference>